<feature type="short sequence motif" description="Meso-diaminopimelate recognition motif" evidence="8">
    <location>
        <begin position="413"/>
        <end position="416"/>
    </location>
</feature>
<dbReference type="UniPathway" id="UPA00219"/>
<evidence type="ECO:0000256" key="3">
    <source>
        <dbReference type="ARBA" id="ARBA00022618"/>
    </source>
</evidence>
<dbReference type="GO" id="GO:0071555">
    <property type="term" value="P:cell wall organization"/>
    <property type="evidence" value="ECO:0007669"/>
    <property type="project" value="UniProtKB-KW"/>
</dbReference>
<feature type="binding site" evidence="8">
    <location>
        <position position="188"/>
    </location>
    <ligand>
        <name>UDP-N-acetyl-alpha-D-muramoyl-L-alanyl-D-glutamate</name>
        <dbReference type="ChEBI" id="CHEBI:83900"/>
    </ligand>
</feature>
<comment type="pathway">
    <text evidence="1 8 9">Cell wall biogenesis; peptidoglycan biosynthesis.</text>
</comment>
<keyword evidence="8" id="KW-0547">Nucleotide-binding</keyword>
<dbReference type="EMBL" id="VULZ01000005">
    <property type="protein sequence ID" value="MSS14567.1"/>
    <property type="molecule type" value="Genomic_DNA"/>
</dbReference>
<evidence type="ECO:0000256" key="6">
    <source>
        <dbReference type="ARBA" id="ARBA00023306"/>
    </source>
</evidence>
<evidence type="ECO:0000256" key="7">
    <source>
        <dbReference type="ARBA" id="ARBA00023316"/>
    </source>
</evidence>
<feature type="binding site" evidence="8">
    <location>
        <position position="469"/>
    </location>
    <ligand>
        <name>meso-2,6-diaminopimelate</name>
        <dbReference type="ChEBI" id="CHEBI:57791"/>
    </ligand>
</feature>
<dbReference type="GO" id="GO:0051301">
    <property type="term" value="P:cell division"/>
    <property type="evidence" value="ECO:0007669"/>
    <property type="project" value="UniProtKB-KW"/>
</dbReference>
<dbReference type="GO" id="GO:0005524">
    <property type="term" value="F:ATP binding"/>
    <property type="evidence" value="ECO:0007669"/>
    <property type="project" value="UniProtKB-UniRule"/>
</dbReference>
<comment type="similarity">
    <text evidence="2 8">Belongs to the MurCDEF family. MurE subfamily.</text>
</comment>
<evidence type="ECO:0000256" key="9">
    <source>
        <dbReference type="RuleBase" id="RU004135"/>
    </source>
</evidence>
<feature type="binding site" evidence="8">
    <location>
        <position position="33"/>
    </location>
    <ligand>
        <name>UDP-N-acetyl-alpha-D-muramoyl-L-alanyl-D-glutamate</name>
        <dbReference type="ChEBI" id="CHEBI:83900"/>
    </ligand>
</feature>
<feature type="binding site" evidence="8">
    <location>
        <position position="389"/>
    </location>
    <ligand>
        <name>meso-2,6-diaminopimelate</name>
        <dbReference type="ChEBI" id="CHEBI:57791"/>
    </ligand>
</feature>
<reference evidence="13 14" key="1">
    <citation type="submission" date="2019-08" db="EMBL/GenBank/DDBJ databases">
        <title>In-depth cultivation of the pig gut microbiome towards novel bacterial diversity and tailored functional studies.</title>
        <authorList>
            <person name="Wylensek D."/>
            <person name="Hitch T.C.A."/>
            <person name="Clavel T."/>
        </authorList>
    </citation>
    <scope>NUCLEOTIDE SEQUENCE [LARGE SCALE GENOMIC DNA]</scope>
    <source>
        <strain evidence="13 14">Oil+RF-744-WCA-WT-11</strain>
    </source>
</reference>
<dbReference type="RefSeq" id="WP_154524527.1">
    <property type="nucleotide sequence ID" value="NZ_VULZ01000005.1"/>
</dbReference>
<feature type="domain" description="Mur ligase central" evidence="12">
    <location>
        <begin position="117"/>
        <end position="318"/>
    </location>
</feature>
<dbReference type="Proteomes" id="UP000481852">
    <property type="component" value="Unassembled WGS sequence"/>
</dbReference>
<dbReference type="AlphaFoldDB" id="A0A6L5X525"/>
<comment type="caution">
    <text evidence="13">The sequence shown here is derived from an EMBL/GenBank/DDBJ whole genome shotgun (WGS) entry which is preliminary data.</text>
</comment>
<feature type="binding site" evidence="8">
    <location>
        <begin position="413"/>
        <end position="416"/>
    </location>
    <ligand>
        <name>meso-2,6-diaminopimelate</name>
        <dbReference type="ChEBI" id="CHEBI:57791"/>
    </ligand>
</feature>
<dbReference type="SUPFAM" id="SSF63418">
    <property type="entry name" value="MurE/MurF N-terminal domain"/>
    <property type="match status" value="1"/>
</dbReference>
<comment type="subcellular location">
    <subcellularLocation>
        <location evidence="8 9">Cytoplasm</location>
    </subcellularLocation>
</comment>
<sequence>MADYKLKELLKDVPYQVLCGEDGTTVTEIVNDSRKAREGVVFVCIKGAVADGHKYIPDVLKKNVSAIIVEDEVDLKAYGTDADGVTFIKTDDTRIAMARMAAVYYGNPSSKLKMIGVTGTKGKTTTTYMVKAILEQAGYKVGLIGTIETLIGSEQIPSANTTPESLTLQGYLARMVKAGCQVVVMEVSSQALMLHRVEGIEFDIGVFTNISADHIGPGEHSSFDDYMECKSRLFRMCRTGIFNGDDIHLGRILEGHTCSVETFGFKETDNLYAENGKLIYHPGYLGTSFDVKGELNFHVVTDIPGRFSVYNALCAIAICRHFDVKEEDYLKALKDVRVKGRVEMVKVSDDFILLIDYAHNAMALSSILTTLREYHPGRLVCVFGCGGNRARSRRYEMGEVSGRMADFTIITSDNPRYENPEAIMDDIEVGMKKTTGKYIRIADRKEAIAYAIHHGKPGDIIVLAGKGHEDYQEINGKKYPMDERVLIRDILAEDEKSKRV</sequence>
<feature type="binding site" evidence="8">
    <location>
        <begin position="161"/>
        <end position="162"/>
    </location>
    <ligand>
        <name>UDP-N-acetyl-alpha-D-muramoyl-L-alanyl-D-glutamate</name>
        <dbReference type="ChEBI" id="CHEBI:83900"/>
    </ligand>
</feature>
<keyword evidence="14" id="KW-1185">Reference proteome</keyword>
<dbReference type="HAMAP" id="MF_00208">
    <property type="entry name" value="MurE"/>
    <property type="match status" value="1"/>
</dbReference>
<dbReference type="InterPro" id="IPR004101">
    <property type="entry name" value="Mur_ligase_C"/>
</dbReference>
<dbReference type="SUPFAM" id="SSF53244">
    <property type="entry name" value="MurD-like peptide ligases, peptide-binding domain"/>
    <property type="match status" value="1"/>
</dbReference>
<evidence type="ECO:0000256" key="4">
    <source>
        <dbReference type="ARBA" id="ARBA00022960"/>
    </source>
</evidence>
<dbReference type="NCBIfam" id="TIGR01085">
    <property type="entry name" value="murE"/>
    <property type="match status" value="1"/>
</dbReference>
<evidence type="ECO:0000259" key="12">
    <source>
        <dbReference type="Pfam" id="PF08245"/>
    </source>
</evidence>
<dbReference type="Gene3D" id="3.90.190.20">
    <property type="entry name" value="Mur ligase, C-terminal domain"/>
    <property type="match status" value="1"/>
</dbReference>
<dbReference type="Pfam" id="PF08245">
    <property type="entry name" value="Mur_ligase_M"/>
    <property type="match status" value="1"/>
</dbReference>
<feature type="binding site" evidence="8">
    <location>
        <position position="196"/>
    </location>
    <ligand>
        <name>UDP-N-acetyl-alpha-D-muramoyl-L-alanyl-D-glutamate</name>
        <dbReference type="ChEBI" id="CHEBI:83900"/>
    </ligand>
</feature>
<keyword evidence="5 8" id="KW-0573">Peptidoglycan synthesis</keyword>
<evidence type="ECO:0000259" key="10">
    <source>
        <dbReference type="Pfam" id="PF01225"/>
    </source>
</evidence>
<dbReference type="PANTHER" id="PTHR23135">
    <property type="entry name" value="MUR LIGASE FAMILY MEMBER"/>
    <property type="match status" value="1"/>
</dbReference>
<keyword evidence="4 8" id="KW-0133">Cell shape</keyword>
<feature type="binding site" evidence="8">
    <location>
        <position position="160"/>
    </location>
    <ligand>
        <name>UDP-N-acetyl-alpha-D-muramoyl-L-alanyl-D-glutamate</name>
        <dbReference type="ChEBI" id="CHEBI:83900"/>
    </ligand>
</feature>
<accession>A0A6L5X525</accession>
<evidence type="ECO:0000256" key="5">
    <source>
        <dbReference type="ARBA" id="ARBA00022984"/>
    </source>
</evidence>
<proteinExistence type="inferred from homology"/>
<feature type="domain" description="Mur ligase C-terminal" evidence="11">
    <location>
        <begin position="340"/>
        <end position="467"/>
    </location>
</feature>
<keyword evidence="3 8" id="KW-0132">Cell division</keyword>
<evidence type="ECO:0000259" key="11">
    <source>
        <dbReference type="Pfam" id="PF02875"/>
    </source>
</evidence>
<dbReference type="Gene3D" id="3.40.1190.10">
    <property type="entry name" value="Mur-like, catalytic domain"/>
    <property type="match status" value="1"/>
</dbReference>
<dbReference type="GO" id="GO:0000287">
    <property type="term" value="F:magnesium ion binding"/>
    <property type="evidence" value="ECO:0007669"/>
    <property type="project" value="UniProtKB-UniRule"/>
</dbReference>
<dbReference type="InterPro" id="IPR036615">
    <property type="entry name" value="Mur_ligase_C_dom_sf"/>
</dbReference>
<dbReference type="PANTHER" id="PTHR23135:SF4">
    <property type="entry name" value="UDP-N-ACETYLMURAMOYL-L-ALANYL-D-GLUTAMATE--2,6-DIAMINOPIMELATE LIGASE MURE HOMOLOG, CHLOROPLASTIC"/>
    <property type="match status" value="1"/>
</dbReference>
<feature type="binding site" evidence="8">
    <location>
        <begin position="119"/>
        <end position="125"/>
    </location>
    <ligand>
        <name>ATP</name>
        <dbReference type="ChEBI" id="CHEBI:30616"/>
    </ligand>
</feature>
<dbReference type="GO" id="GO:0008765">
    <property type="term" value="F:UDP-N-acetylmuramoylalanyl-D-glutamate-2,6-diaminopimelate ligase activity"/>
    <property type="evidence" value="ECO:0007669"/>
    <property type="project" value="UniProtKB-UniRule"/>
</dbReference>
<evidence type="ECO:0000256" key="2">
    <source>
        <dbReference type="ARBA" id="ARBA00005898"/>
    </source>
</evidence>
<evidence type="ECO:0000313" key="14">
    <source>
        <dbReference type="Proteomes" id="UP000481852"/>
    </source>
</evidence>
<keyword evidence="8" id="KW-0067">ATP-binding</keyword>
<name>A0A6L5X525_9FIRM</name>
<dbReference type="Pfam" id="PF01225">
    <property type="entry name" value="Mur_ligase"/>
    <property type="match status" value="1"/>
</dbReference>
<protein>
    <recommendedName>
        <fullName evidence="8">UDP-N-acetylmuramoyl-L-alanyl-D-glutamate--2,6-diaminopimelate ligase</fullName>
        <ecNumber evidence="8">6.3.2.13</ecNumber>
    </recommendedName>
    <alternativeName>
        <fullName evidence="8">Meso-A2pm-adding enzyme</fullName>
    </alternativeName>
    <alternativeName>
        <fullName evidence="8">Meso-diaminopimelate-adding enzyme</fullName>
    </alternativeName>
    <alternativeName>
        <fullName evidence="8">UDP-MurNAc-L-Ala-D-Glu:meso-diaminopimelate ligase</fullName>
    </alternativeName>
    <alternativeName>
        <fullName evidence="8">UDP-MurNAc-tripeptide synthetase</fullName>
    </alternativeName>
    <alternativeName>
        <fullName evidence="8">UDP-N-acetylmuramyl-tripeptide synthetase</fullName>
    </alternativeName>
</protein>
<feature type="domain" description="Mur ligase N-terminal catalytic" evidence="10">
    <location>
        <begin position="26"/>
        <end position="105"/>
    </location>
</feature>
<comment type="cofactor">
    <cofactor evidence="8">
        <name>Mg(2+)</name>
        <dbReference type="ChEBI" id="CHEBI:18420"/>
    </cofactor>
</comment>
<dbReference type="GO" id="GO:0005737">
    <property type="term" value="C:cytoplasm"/>
    <property type="evidence" value="ECO:0007669"/>
    <property type="project" value="UniProtKB-SubCell"/>
</dbReference>
<comment type="caution">
    <text evidence="8">Lacks conserved residue(s) required for the propagation of feature annotation.</text>
</comment>
<dbReference type="EC" id="6.3.2.13" evidence="8"/>
<gene>
    <name evidence="8" type="primary">murE</name>
    <name evidence="13" type="ORF">FYJ35_05860</name>
</gene>
<keyword evidence="8" id="KW-0460">Magnesium</keyword>
<evidence type="ECO:0000256" key="1">
    <source>
        <dbReference type="ARBA" id="ARBA00004752"/>
    </source>
</evidence>
<keyword evidence="8 13" id="KW-0436">Ligase</keyword>
<feature type="binding site" evidence="8">
    <location>
        <position position="465"/>
    </location>
    <ligand>
        <name>meso-2,6-diaminopimelate</name>
        <dbReference type="ChEBI" id="CHEBI:57791"/>
    </ligand>
</feature>
<comment type="catalytic activity">
    <reaction evidence="8">
        <text>UDP-N-acetyl-alpha-D-muramoyl-L-alanyl-D-glutamate + meso-2,6-diaminopimelate + ATP = UDP-N-acetyl-alpha-D-muramoyl-L-alanyl-gamma-D-glutamyl-meso-2,6-diaminopimelate + ADP + phosphate + H(+)</text>
        <dbReference type="Rhea" id="RHEA:23676"/>
        <dbReference type="ChEBI" id="CHEBI:15378"/>
        <dbReference type="ChEBI" id="CHEBI:30616"/>
        <dbReference type="ChEBI" id="CHEBI:43474"/>
        <dbReference type="ChEBI" id="CHEBI:57791"/>
        <dbReference type="ChEBI" id="CHEBI:83900"/>
        <dbReference type="ChEBI" id="CHEBI:83905"/>
        <dbReference type="ChEBI" id="CHEBI:456216"/>
        <dbReference type="EC" id="6.3.2.13"/>
    </reaction>
</comment>
<dbReference type="InterPro" id="IPR000713">
    <property type="entry name" value="Mur_ligase_N"/>
</dbReference>
<comment type="PTM">
    <text evidence="8">Carboxylation is probably crucial for Mg(2+) binding and, consequently, for the gamma-phosphate positioning of ATP.</text>
</comment>
<dbReference type="GO" id="GO:0008360">
    <property type="term" value="P:regulation of cell shape"/>
    <property type="evidence" value="ECO:0007669"/>
    <property type="project" value="UniProtKB-KW"/>
</dbReference>
<keyword evidence="6 8" id="KW-0131">Cell cycle</keyword>
<dbReference type="Pfam" id="PF02875">
    <property type="entry name" value="Mur_ligase_C"/>
    <property type="match status" value="1"/>
</dbReference>
<dbReference type="InterPro" id="IPR013221">
    <property type="entry name" value="Mur_ligase_cen"/>
</dbReference>
<evidence type="ECO:0000313" key="13">
    <source>
        <dbReference type="EMBL" id="MSS14567.1"/>
    </source>
</evidence>
<dbReference type="GO" id="GO:0009252">
    <property type="term" value="P:peptidoglycan biosynthetic process"/>
    <property type="evidence" value="ECO:0007669"/>
    <property type="project" value="UniProtKB-UniRule"/>
</dbReference>
<dbReference type="InterPro" id="IPR036565">
    <property type="entry name" value="Mur-like_cat_sf"/>
</dbReference>
<dbReference type="InterPro" id="IPR035911">
    <property type="entry name" value="MurE/MurF_N"/>
</dbReference>
<dbReference type="InterPro" id="IPR005761">
    <property type="entry name" value="UDP-N-AcMur-Glu-dNH2Pim_ligase"/>
</dbReference>
<keyword evidence="8" id="KW-0963">Cytoplasm</keyword>
<feature type="modified residue" description="N6-carboxylysine" evidence="8">
    <location>
        <position position="230"/>
    </location>
</feature>
<evidence type="ECO:0000256" key="8">
    <source>
        <dbReference type="HAMAP-Rule" id="MF_00208"/>
    </source>
</evidence>
<comment type="function">
    <text evidence="8">Catalyzes the addition of meso-diaminopimelic acid to the nucleotide precursor UDP-N-acetylmuramoyl-L-alanyl-D-glutamate (UMAG) in the biosynthesis of bacterial cell-wall peptidoglycan.</text>
</comment>
<dbReference type="NCBIfam" id="NF001126">
    <property type="entry name" value="PRK00139.1-4"/>
    <property type="match status" value="1"/>
</dbReference>
<dbReference type="Gene3D" id="3.40.1390.10">
    <property type="entry name" value="MurE/MurF, N-terminal domain"/>
    <property type="match status" value="1"/>
</dbReference>
<keyword evidence="7 8" id="KW-0961">Cell wall biogenesis/degradation</keyword>
<organism evidence="13 14">
    <name type="scientific">Porcincola intestinalis</name>
    <dbReference type="NCBI Taxonomy" id="2606632"/>
    <lineage>
        <taxon>Bacteria</taxon>
        <taxon>Bacillati</taxon>
        <taxon>Bacillota</taxon>
        <taxon>Clostridia</taxon>
        <taxon>Lachnospirales</taxon>
        <taxon>Lachnospiraceae</taxon>
        <taxon>Porcincola</taxon>
    </lineage>
</organism>
<dbReference type="SUPFAM" id="SSF53623">
    <property type="entry name" value="MurD-like peptide ligases, catalytic domain"/>
    <property type="match status" value="1"/>
</dbReference>